<accession>A0A7J6XBP0</accession>
<dbReference type="AlphaFoldDB" id="A0A7J6XBP0"/>
<dbReference type="Proteomes" id="UP000554482">
    <property type="component" value="Unassembled WGS sequence"/>
</dbReference>
<protein>
    <submittedName>
        <fullName evidence="2">Uncharacterized protein</fullName>
    </submittedName>
</protein>
<evidence type="ECO:0000256" key="1">
    <source>
        <dbReference type="SAM" id="MobiDB-lite"/>
    </source>
</evidence>
<gene>
    <name evidence="2" type="ORF">FRX31_004543</name>
</gene>
<comment type="caution">
    <text evidence="2">The sequence shown here is derived from an EMBL/GenBank/DDBJ whole genome shotgun (WGS) entry which is preliminary data.</text>
</comment>
<name>A0A7J6XBP0_THATH</name>
<proteinExistence type="predicted"/>
<keyword evidence="3" id="KW-1185">Reference proteome</keyword>
<feature type="non-terminal residue" evidence="2">
    <location>
        <position position="86"/>
    </location>
</feature>
<feature type="region of interest" description="Disordered" evidence="1">
    <location>
        <begin position="1"/>
        <end position="30"/>
    </location>
</feature>
<sequence length="86" mass="9687">MVPWDLCPPKAKQPEHTSKPPTHAVKGPRGPTWQDCLLTCCHCGGIGHMKKFCLRLNPMLAERKQASKVYYLFPTEEAVEPQDEAI</sequence>
<organism evidence="2 3">
    <name type="scientific">Thalictrum thalictroides</name>
    <name type="common">Rue-anemone</name>
    <name type="synonym">Anemone thalictroides</name>
    <dbReference type="NCBI Taxonomy" id="46969"/>
    <lineage>
        <taxon>Eukaryota</taxon>
        <taxon>Viridiplantae</taxon>
        <taxon>Streptophyta</taxon>
        <taxon>Embryophyta</taxon>
        <taxon>Tracheophyta</taxon>
        <taxon>Spermatophyta</taxon>
        <taxon>Magnoliopsida</taxon>
        <taxon>Ranunculales</taxon>
        <taxon>Ranunculaceae</taxon>
        <taxon>Thalictroideae</taxon>
        <taxon>Thalictrum</taxon>
    </lineage>
</organism>
<dbReference type="EMBL" id="JABWDY010003523">
    <property type="protein sequence ID" value="KAF5205870.1"/>
    <property type="molecule type" value="Genomic_DNA"/>
</dbReference>
<evidence type="ECO:0000313" key="3">
    <source>
        <dbReference type="Proteomes" id="UP000554482"/>
    </source>
</evidence>
<evidence type="ECO:0000313" key="2">
    <source>
        <dbReference type="EMBL" id="KAF5205870.1"/>
    </source>
</evidence>
<reference evidence="2 3" key="1">
    <citation type="submission" date="2020-06" db="EMBL/GenBank/DDBJ databases">
        <title>Transcriptomic and genomic resources for Thalictrum thalictroides and T. hernandezii: Facilitating candidate gene discovery in an emerging model plant lineage.</title>
        <authorList>
            <person name="Arias T."/>
            <person name="Riano-Pachon D.M."/>
            <person name="Di Stilio V.S."/>
        </authorList>
    </citation>
    <scope>NUCLEOTIDE SEQUENCE [LARGE SCALE GENOMIC DNA]</scope>
    <source>
        <strain evidence="3">cv. WT478/WT964</strain>
        <tissue evidence="2">Leaves</tissue>
    </source>
</reference>